<dbReference type="EC" id="6.2.-.-" evidence="8"/>
<dbReference type="EMBL" id="JBHTJT010000038">
    <property type="protein sequence ID" value="MFD0981452.1"/>
    <property type="molecule type" value="Genomic_DNA"/>
</dbReference>
<evidence type="ECO:0000256" key="7">
    <source>
        <dbReference type="ARBA" id="ARBA00048220"/>
    </source>
</evidence>
<dbReference type="Pfam" id="PF17788">
    <property type="entry name" value="HypF_C"/>
    <property type="match status" value="1"/>
</dbReference>
<evidence type="ECO:0000256" key="9">
    <source>
        <dbReference type="PROSITE-ProRule" id="PRU00520"/>
    </source>
</evidence>
<evidence type="ECO:0000313" key="12">
    <source>
        <dbReference type="EMBL" id="MFD0981452.1"/>
    </source>
</evidence>
<dbReference type="InterPro" id="IPR017945">
    <property type="entry name" value="DHBP_synth_RibB-like_a/b_dom"/>
</dbReference>
<sequence length="770" mass="82542">MKQDRAAPNLTSPEGARTARKILLTGHVQGVGFRPHVYRVALQLGLAGWVRNRMGEVMIHVEGPEGAVEAFLRKVVSDAPPLSAPQVAEVTETSPQALAGFTILDSDPGAEAAIFVPADTCVCDDCLREMRDPQDRRFRYPFINCTQCGPRYTLIAAMPYDRANTTMSGFSLCAACRAEYNEPADRRFHAEPIACPECGPSLRFARREREDVTGAEAALAATVAGLAEGEIVAVRGIGGYHLMCDAANEAAVTRLRRRKGRPDKPFAVMVPLEGAGGLDGVRALADLSDKAAHSLLTPQRPIVLVPRRPDAALAPSVAPDCGELGLFLPYSPLHVLLLEALGRPLVATSANLSGEPVLIAPEEVEDRLANVADAMLHHDRPIARPADDPVCREIAGRVVPLRLGRGTAPLELALPKALPETVLALGAQMKATVALGFGRRAVVSPHIGEMEAVRSLAVLQEVSESLQALYGQRAAVLLCDAHPGYTSHRWARGQDLPVVPILHHHAHASALAAEHADAIGDWLTFAWDGVGLGADGTLWGGEVLWGAPGRWRRVARFRPFRLAGGDRAGRELWRSAAALCWATGRDLPHAPDGADLARQAWDRDLNTFETTAAGRLFDAAACLVTGMTHCSFEAQGPMRLETLASGEAGQAVRLPVSSGADGPLEVDWSPLLDVLTDKRRSEARRAADFHATMAQVVPDLIRTLAETLPFAQIGLTGGVFQNARLVRGIEERLADMARLLRLHRRVPSNDAGISLGQLVEHAAQASGDRG</sequence>
<dbReference type="InterPro" id="IPR036046">
    <property type="entry name" value="Acylphosphatase-like_dom_sf"/>
</dbReference>
<feature type="domain" description="Acylphosphatase-like" evidence="10">
    <location>
        <begin position="19"/>
        <end position="105"/>
    </location>
</feature>
<evidence type="ECO:0000256" key="1">
    <source>
        <dbReference type="ARBA" id="ARBA00004711"/>
    </source>
</evidence>
<dbReference type="Gene3D" id="3.30.110.120">
    <property type="match status" value="1"/>
</dbReference>
<feature type="active site" evidence="9">
    <location>
        <position position="34"/>
    </location>
</feature>
<feature type="domain" description="YrdC-like" evidence="11">
    <location>
        <begin position="216"/>
        <end position="406"/>
    </location>
</feature>
<comment type="pathway">
    <text evidence="1 8">Protein modification; [NiFe] hydrogenase maturation.</text>
</comment>
<evidence type="ECO:0000256" key="6">
    <source>
        <dbReference type="ARBA" id="ARBA00022833"/>
    </source>
</evidence>
<gene>
    <name evidence="12" type="primary">hypF</name>
    <name evidence="12" type="ORF">ACFQ2S_17580</name>
</gene>
<dbReference type="Pfam" id="PF01300">
    <property type="entry name" value="Sua5_yciO_yrdC"/>
    <property type="match status" value="1"/>
</dbReference>
<dbReference type="Pfam" id="PF07503">
    <property type="entry name" value="zf-HYPF"/>
    <property type="match status" value="2"/>
</dbReference>
<proteinExistence type="inferred from homology"/>
<feature type="active site" evidence="9">
    <location>
        <position position="52"/>
    </location>
</feature>
<comment type="catalytic activity">
    <reaction evidence="9">
        <text>an acyl phosphate + H2O = a carboxylate + phosphate + H(+)</text>
        <dbReference type="Rhea" id="RHEA:14965"/>
        <dbReference type="ChEBI" id="CHEBI:15377"/>
        <dbReference type="ChEBI" id="CHEBI:15378"/>
        <dbReference type="ChEBI" id="CHEBI:29067"/>
        <dbReference type="ChEBI" id="CHEBI:43474"/>
        <dbReference type="ChEBI" id="CHEBI:59918"/>
        <dbReference type="EC" id="3.6.1.7"/>
    </reaction>
</comment>
<dbReference type="SUPFAM" id="SSF54975">
    <property type="entry name" value="Acylphosphatase/BLUF domain-like"/>
    <property type="match status" value="1"/>
</dbReference>
<dbReference type="InterPro" id="IPR011125">
    <property type="entry name" value="Znf_HypF"/>
</dbReference>
<dbReference type="Gene3D" id="3.30.420.360">
    <property type="match status" value="1"/>
</dbReference>
<dbReference type="SUPFAM" id="SSF55821">
    <property type="entry name" value="YrdC/RibB"/>
    <property type="match status" value="1"/>
</dbReference>
<keyword evidence="3 12" id="KW-0436">Ligase</keyword>
<organism evidence="12 13">
    <name type="scientific">Tropicimonas aquimaris</name>
    <dbReference type="NCBI Taxonomy" id="914152"/>
    <lineage>
        <taxon>Bacteria</taxon>
        <taxon>Pseudomonadati</taxon>
        <taxon>Pseudomonadota</taxon>
        <taxon>Alphaproteobacteria</taxon>
        <taxon>Rhodobacterales</taxon>
        <taxon>Roseobacteraceae</taxon>
        <taxon>Tropicimonas</taxon>
    </lineage>
</organism>
<comment type="similarity">
    <text evidence="2 8">Belongs to the carbamoyltransferase HypF family.</text>
</comment>
<dbReference type="Pfam" id="PF00708">
    <property type="entry name" value="Acylphosphatase"/>
    <property type="match status" value="1"/>
</dbReference>
<accession>A0ABW3IV11</accession>
<dbReference type="RefSeq" id="WP_386076452.1">
    <property type="nucleotide sequence ID" value="NZ_JBHTJT010000038.1"/>
</dbReference>
<keyword evidence="9" id="KW-0378">Hydrolase</keyword>
<dbReference type="InterPro" id="IPR055128">
    <property type="entry name" value="HypF_C_2"/>
</dbReference>
<dbReference type="InterPro" id="IPR051060">
    <property type="entry name" value="Carbamoyltrans_HypF-like"/>
</dbReference>
<dbReference type="PROSITE" id="PS51160">
    <property type="entry name" value="ACYLPHOSPHATASE_3"/>
    <property type="match status" value="1"/>
</dbReference>
<evidence type="ECO:0000256" key="4">
    <source>
        <dbReference type="ARBA" id="ARBA00022723"/>
    </source>
</evidence>
<keyword evidence="4" id="KW-0479">Metal-binding</keyword>
<evidence type="ECO:0000259" key="11">
    <source>
        <dbReference type="PROSITE" id="PS51163"/>
    </source>
</evidence>
<dbReference type="PANTHER" id="PTHR42959">
    <property type="entry name" value="CARBAMOYLTRANSFERASE"/>
    <property type="match status" value="1"/>
</dbReference>
<dbReference type="PROSITE" id="PS51163">
    <property type="entry name" value="YRDC"/>
    <property type="match status" value="1"/>
</dbReference>
<comment type="caution">
    <text evidence="12">The sequence shown here is derived from an EMBL/GenBank/DDBJ whole genome shotgun (WGS) entry which is preliminary data.</text>
</comment>
<comment type="function">
    <text evidence="8">Involved in the maturation of [NiFe] hydrogenases. Along with HypE, it catalyzes the synthesis of the CN ligands of the active site iron of [NiFe]-hydrogenases. HypF functions as a carbamoyl transferase using carbamoylphosphate as a substrate and transferring the carboxamido moiety in an ATP-dependent reaction to the thiolate of the C-terminal cysteine of HypE yielding a protein-S-carboxamide.</text>
</comment>
<dbReference type="NCBIfam" id="TIGR00143">
    <property type="entry name" value="hypF"/>
    <property type="match status" value="1"/>
</dbReference>
<dbReference type="Gene3D" id="3.90.870.50">
    <property type="match status" value="1"/>
</dbReference>
<evidence type="ECO:0000256" key="8">
    <source>
        <dbReference type="PIRNR" id="PIRNR006256"/>
    </source>
</evidence>
<dbReference type="PANTHER" id="PTHR42959:SF1">
    <property type="entry name" value="CARBAMOYLTRANSFERASE HYPF"/>
    <property type="match status" value="1"/>
</dbReference>
<keyword evidence="13" id="KW-1185">Reference proteome</keyword>
<protein>
    <recommendedName>
        <fullName evidence="8">Carbamoyltransferase HypF</fullName>
        <ecNumber evidence="8">6.2.-.-</ecNumber>
    </recommendedName>
</protein>
<dbReference type="Proteomes" id="UP001597108">
    <property type="component" value="Unassembled WGS sequence"/>
</dbReference>
<keyword evidence="5" id="KW-0863">Zinc-finger</keyword>
<evidence type="ECO:0000259" key="10">
    <source>
        <dbReference type="PROSITE" id="PS51160"/>
    </source>
</evidence>
<dbReference type="GO" id="GO:0016874">
    <property type="term" value="F:ligase activity"/>
    <property type="evidence" value="ECO:0007669"/>
    <property type="project" value="UniProtKB-KW"/>
</dbReference>
<dbReference type="PROSITE" id="PS00150">
    <property type="entry name" value="ACYLPHOSPHATASE_1"/>
    <property type="match status" value="1"/>
</dbReference>
<dbReference type="InterPro" id="IPR017968">
    <property type="entry name" value="Acylphosphatase_CS"/>
</dbReference>
<evidence type="ECO:0000256" key="5">
    <source>
        <dbReference type="ARBA" id="ARBA00022771"/>
    </source>
</evidence>
<reference evidence="13" key="1">
    <citation type="journal article" date="2019" name="Int. J. Syst. Evol. Microbiol.">
        <title>The Global Catalogue of Microorganisms (GCM) 10K type strain sequencing project: providing services to taxonomists for standard genome sequencing and annotation.</title>
        <authorList>
            <consortium name="The Broad Institute Genomics Platform"/>
            <consortium name="The Broad Institute Genome Sequencing Center for Infectious Disease"/>
            <person name="Wu L."/>
            <person name="Ma J."/>
        </authorList>
    </citation>
    <scope>NUCLEOTIDE SEQUENCE [LARGE SCALE GENOMIC DNA]</scope>
    <source>
        <strain evidence="13">CCUG 60524</strain>
    </source>
</reference>
<evidence type="ECO:0000256" key="2">
    <source>
        <dbReference type="ARBA" id="ARBA00008097"/>
    </source>
</evidence>
<keyword evidence="6" id="KW-0862">Zinc</keyword>
<name>A0ABW3IV11_9RHOB</name>
<dbReference type="InterPro" id="IPR004421">
    <property type="entry name" value="Carbamoyltransferase_HypF"/>
</dbReference>
<comment type="catalytic activity">
    <reaction evidence="7 8">
        <text>C-terminal L-cysteinyl-[HypE protein] + carbamoyl phosphate + ATP + H2O = C-terminal S-carboxamide-L-cysteinyl-[HypE protein] + AMP + phosphate + diphosphate + H(+)</text>
        <dbReference type="Rhea" id="RHEA:55636"/>
        <dbReference type="Rhea" id="RHEA-COMP:14247"/>
        <dbReference type="Rhea" id="RHEA-COMP:14392"/>
        <dbReference type="ChEBI" id="CHEBI:15377"/>
        <dbReference type="ChEBI" id="CHEBI:15378"/>
        <dbReference type="ChEBI" id="CHEBI:30616"/>
        <dbReference type="ChEBI" id="CHEBI:33019"/>
        <dbReference type="ChEBI" id="CHEBI:43474"/>
        <dbReference type="ChEBI" id="CHEBI:58228"/>
        <dbReference type="ChEBI" id="CHEBI:76913"/>
        <dbReference type="ChEBI" id="CHEBI:139126"/>
        <dbReference type="ChEBI" id="CHEBI:456215"/>
    </reaction>
</comment>
<dbReference type="InterPro" id="IPR001792">
    <property type="entry name" value="Acylphosphatase-like_dom"/>
</dbReference>
<dbReference type="Pfam" id="PF22521">
    <property type="entry name" value="HypF_C_2"/>
    <property type="match status" value="1"/>
</dbReference>
<dbReference type="Gene3D" id="3.30.420.40">
    <property type="match status" value="1"/>
</dbReference>
<dbReference type="PIRSF" id="PIRSF006256">
    <property type="entry name" value="CMPcnvr_hdrg_mat"/>
    <property type="match status" value="1"/>
</dbReference>
<evidence type="ECO:0000313" key="13">
    <source>
        <dbReference type="Proteomes" id="UP001597108"/>
    </source>
</evidence>
<evidence type="ECO:0000256" key="3">
    <source>
        <dbReference type="ARBA" id="ARBA00022598"/>
    </source>
</evidence>
<dbReference type="InterPro" id="IPR006070">
    <property type="entry name" value="Sua5-like_dom"/>
</dbReference>
<dbReference type="InterPro" id="IPR041440">
    <property type="entry name" value="HypF_C"/>
</dbReference>